<sequence length="781" mass="84568">MPPPPSRVGVAKLGLVGIGFGNPRALQGSLAGATSLEAIKLTTHSPQLTTTTAAPHQHCPQSTTRLHSLLPLSLAARHTPNRLFSASASNNPKQRPSPLDRRRHPSSTYPSPELVRPPAPAGVRRPAQAPGARQSRNAIAVSSHISCPPAAAPTETAGRTMAPQRRRQRHSSVSLAVPPPGSSSSAAAANDRPPLAALFLIDFDVKAGYTIVWKRTSSDAVELDGRVEYKSLPSGLHTVRDDLIYFVDGDHAGLSAFVNEPCDEEDARNARMIAVGILVPLSYGRLGRAWRHAQNLKDMAAKLAKDRNMTEALEKYWDANRAREGGNESSAHLPPSPTQDRKTAVRDRSSADGTALHPPEHKLSPFHPAWSLVQLLDRFGPLIFPIHRAALLRRRILISCHAPVHQICDFVYDISILSNIPLSISDSLPASAPSPRLRPLFAIGVHDIPFLMEDFEASKRRADGEDDEDGEAGSGWIACTTDSILAMKDTLWDMLITMLPEYSANAKDKSWPTVECPRGIPIKATQRDLRRYNSLRNGLARLAGSSPAGPLIPDTPESETSAVRLSTSHSHRMLSSEPDEAVDQLAEPPSWAALAYNGYMWWASAGEQLRSEEQEELSRDASLLADLAPAPQSPMQRRPSSRSDPLTDSVASFSGRRAADADEARLELAIIAYFHRLTTQMLSILVDLVDSAEEAYPARYHDDDEDGASGEDEAEVLLNNGLGGPAGADAITVDSQCVENMGLDVWSASDAQFVQDLVAAYFDRAARIEGKGVEVCGVRVC</sequence>
<feature type="region of interest" description="Disordered" evidence="1">
    <location>
        <begin position="626"/>
        <end position="650"/>
    </location>
</feature>
<dbReference type="Pfam" id="PF14831">
    <property type="entry name" value="DUF4484"/>
    <property type="match status" value="1"/>
</dbReference>
<feature type="region of interest" description="Disordered" evidence="1">
    <location>
        <begin position="324"/>
        <end position="360"/>
    </location>
</feature>
<feature type="domain" description="DUF4484" evidence="2">
    <location>
        <begin position="587"/>
        <end position="781"/>
    </location>
</feature>
<dbReference type="PANTHER" id="PTHR28153">
    <property type="entry name" value="PROTEIN, PUTATIVE-RELATED"/>
    <property type="match status" value="1"/>
</dbReference>
<dbReference type="Pfam" id="PF09804">
    <property type="entry name" value="DENND11"/>
    <property type="match status" value="1"/>
</dbReference>
<dbReference type="InterPro" id="IPR018626">
    <property type="entry name" value="LCHN/Anr2"/>
</dbReference>
<reference evidence="3 4" key="1">
    <citation type="journal article" date="2016" name="Front. Microbiol.">
        <title>Genome and transcriptome sequences reveal the specific parasitism of the nematophagous Purpureocillium lilacinum 36-1.</title>
        <authorList>
            <person name="Xie J."/>
            <person name="Li S."/>
            <person name="Mo C."/>
            <person name="Xiao X."/>
            <person name="Peng D."/>
            <person name="Wang G."/>
            <person name="Xiao Y."/>
        </authorList>
    </citation>
    <scope>NUCLEOTIDE SEQUENCE [LARGE SCALE GENOMIC DNA]</scope>
    <source>
        <strain evidence="3 4">36-1</strain>
    </source>
</reference>
<feature type="region of interest" description="Disordered" evidence="1">
    <location>
        <begin position="82"/>
        <end position="189"/>
    </location>
</feature>
<dbReference type="EMBL" id="LCWV01000016">
    <property type="protein sequence ID" value="PWI68086.1"/>
    <property type="molecule type" value="Genomic_DNA"/>
</dbReference>
<evidence type="ECO:0000313" key="4">
    <source>
        <dbReference type="Proteomes" id="UP000245956"/>
    </source>
</evidence>
<feature type="compositionally biased region" description="Low complexity" evidence="1">
    <location>
        <begin position="171"/>
        <end position="189"/>
    </location>
</feature>
<evidence type="ECO:0000313" key="3">
    <source>
        <dbReference type="EMBL" id="PWI68086.1"/>
    </source>
</evidence>
<dbReference type="InterPro" id="IPR028115">
    <property type="entry name" value="DUF4484"/>
</dbReference>
<gene>
    <name evidence="3" type="ORF">PCL_02487</name>
</gene>
<comment type="caution">
    <text evidence="3">The sequence shown here is derived from an EMBL/GenBank/DDBJ whole genome shotgun (WGS) entry which is preliminary data.</text>
</comment>
<name>A0A2U3E0T4_PURLI</name>
<feature type="compositionally biased region" description="Polar residues" evidence="1">
    <location>
        <begin position="82"/>
        <end position="94"/>
    </location>
</feature>
<dbReference type="GO" id="GO:0005811">
    <property type="term" value="C:lipid droplet"/>
    <property type="evidence" value="ECO:0007669"/>
    <property type="project" value="TreeGrafter"/>
</dbReference>
<dbReference type="PANTHER" id="PTHR28153:SF1">
    <property type="entry name" value="DUF4484 DOMAIN-CONTAINING PROTEIN"/>
    <property type="match status" value="1"/>
</dbReference>
<proteinExistence type="predicted"/>
<dbReference type="Proteomes" id="UP000245956">
    <property type="component" value="Unassembled WGS sequence"/>
</dbReference>
<organism evidence="3 4">
    <name type="scientific">Purpureocillium lilacinum</name>
    <name type="common">Paecilomyces lilacinus</name>
    <dbReference type="NCBI Taxonomy" id="33203"/>
    <lineage>
        <taxon>Eukaryota</taxon>
        <taxon>Fungi</taxon>
        <taxon>Dikarya</taxon>
        <taxon>Ascomycota</taxon>
        <taxon>Pezizomycotina</taxon>
        <taxon>Sordariomycetes</taxon>
        <taxon>Hypocreomycetidae</taxon>
        <taxon>Hypocreales</taxon>
        <taxon>Ophiocordycipitaceae</taxon>
        <taxon>Purpureocillium</taxon>
    </lineage>
</organism>
<dbReference type="AlphaFoldDB" id="A0A2U3E0T4"/>
<protein>
    <recommendedName>
        <fullName evidence="2">DUF4484 domain-containing protein</fullName>
    </recommendedName>
</protein>
<feature type="compositionally biased region" description="Low complexity" evidence="1">
    <location>
        <begin position="121"/>
        <end position="134"/>
    </location>
</feature>
<evidence type="ECO:0000259" key="2">
    <source>
        <dbReference type="Pfam" id="PF14831"/>
    </source>
</evidence>
<evidence type="ECO:0000256" key="1">
    <source>
        <dbReference type="SAM" id="MobiDB-lite"/>
    </source>
</evidence>
<feature type="compositionally biased region" description="Low complexity" evidence="1">
    <location>
        <begin position="626"/>
        <end position="638"/>
    </location>
</feature>
<dbReference type="InterPro" id="IPR053056">
    <property type="entry name" value="Lipid_Metab_Assoc_Protein"/>
</dbReference>
<accession>A0A2U3E0T4</accession>
<feature type="compositionally biased region" description="Basic and acidic residues" evidence="1">
    <location>
        <begin position="339"/>
        <end position="350"/>
    </location>
</feature>